<comment type="caution">
    <text evidence="7">The sequence shown here is derived from an EMBL/GenBank/DDBJ whole genome shotgun (WGS) entry which is preliminary data.</text>
</comment>
<keyword evidence="2" id="KW-0233">DNA recombination</keyword>
<evidence type="ECO:0000259" key="6">
    <source>
        <dbReference type="PROSITE" id="PS51900"/>
    </source>
</evidence>
<reference evidence="8" key="1">
    <citation type="journal article" date="2019" name="Int. J. Syst. Evol. Microbiol.">
        <title>The Global Catalogue of Microorganisms (GCM) 10K type strain sequencing project: providing services to taxonomists for standard genome sequencing and annotation.</title>
        <authorList>
            <consortium name="The Broad Institute Genomics Platform"/>
            <consortium name="The Broad Institute Genome Sequencing Center for Infectious Disease"/>
            <person name="Wu L."/>
            <person name="Ma J."/>
        </authorList>
    </citation>
    <scope>NUCLEOTIDE SEQUENCE [LARGE SCALE GENOMIC DNA]</scope>
    <source>
        <strain evidence="8">JCM 16014</strain>
    </source>
</reference>
<feature type="domain" description="Core-binding (CB)" evidence="6">
    <location>
        <begin position="1"/>
        <end position="67"/>
    </location>
</feature>
<dbReference type="InterPro" id="IPR013762">
    <property type="entry name" value="Integrase-like_cat_sf"/>
</dbReference>
<dbReference type="Gene3D" id="1.10.443.10">
    <property type="entry name" value="Intergrase catalytic core"/>
    <property type="match status" value="1"/>
</dbReference>
<evidence type="ECO:0000256" key="1">
    <source>
        <dbReference type="ARBA" id="ARBA00023125"/>
    </source>
</evidence>
<dbReference type="RefSeq" id="WP_344664310.1">
    <property type="nucleotide sequence ID" value="NZ_BAAAQN010000004.1"/>
</dbReference>
<dbReference type="Proteomes" id="UP001500751">
    <property type="component" value="Unassembled WGS sequence"/>
</dbReference>
<gene>
    <name evidence="7" type="ORF">GCM10009839_10230</name>
</gene>
<dbReference type="PANTHER" id="PTHR30349:SF81">
    <property type="entry name" value="TYROSINE RECOMBINASE XERC"/>
    <property type="match status" value="1"/>
</dbReference>
<name>A0ABP5F6Q3_9ACTN</name>
<keyword evidence="4" id="KW-0812">Transmembrane</keyword>
<evidence type="ECO:0000256" key="2">
    <source>
        <dbReference type="ARBA" id="ARBA00023172"/>
    </source>
</evidence>
<dbReference type="InterPro" id="IPR011010">
    <property type="entry name" value="DNA_brk_join_enz"/>
</dbReference>
<dbReference type="SUPFAM" id="SSF47823">
    <property type="entry name" value="lambda integrase-like, N-terminal domain"/>
    <property type="match status" value="1"/>
</dbReference>
<evidence type="ECO:0000259" key="5">
    <source>
        <dbReference type="PROSITE" id="PS51898"/>
    </source>
</evidence>
<protein>
    <recommendedName>
        <fullName evidence="9">Integrase</fullName>
    </recommendedName>
</protein>
<dbReference type="InterPro" id="IPR044068">
    <property type="entry name" value="CB"/>
</dbReference>
<accession>A0ABP5F6Q3</accession>
<organism evidence="7 8">
    <name type="scientific">Catenulispora yoronensis</name>
    <dbReference type="NCBI Taxonomy" id="450799"/>
    <lineage>
        <taxon>Bacteria</taxon>
        <taxon>Bacillati</taxon>
        <taxon>Actinomycetota</taxon>
        <taxon>Actinomycetes</taxon>
        <taxon>Catenulisporales</taxon>
        <taxon>Catenulisporaceae</taxon>
        <taxon>Catenulispora</taxon>
    </lineage>
</organism>
<dbReference type="SUPFAM" id="SSF56349">
    <property type="entry name" value="DNA breaking-rejoining enzymes"/>
    <property type="match status" value="1"/>
</dbReference>
<keyword evidence="8" id="KW-1185">Reference proteome</keyword>
<feature type="domain" description="Tyr recombinase" evidence="5">
    <location>
        <begin position="89"/>
        <end position="305"/>
    </location>
</feature>
<dbReference type="PROSITE" id="PS51900">
    <property type="entry name" value="CB"/>
    <property type="match status" value="1"/>
</dbReference>
<evidence type="ECO:0000256" key="4">
    <source>
        <dbReference type="SAM" id="Phobius"/>
    </source>
</evidence>
<dbReference type="PANTHER" id="PTHR30349">
    <property type="entry name" value="PHAGE INTEGRASE-RELATED"/>
    <property type="match status" value="1"/>
</dbReference>
<proteinExistence type="predicted"/>
<keyword evidence="1 3" id="KW-0238">DNA-binding</keyword>
<keyword evidence="4" id="KW-0472">Membrane</keyword>
<evidence type="ECO:0000256" key="3">
    <source>
        <dbReference type="PROSITE-ProRule" id="PRU01248"/>
    </source>
</evidence>
<dbReference type="Gene3D" id="1.10.150.130">
    <property type="match status" value="1"/>
</dbReference>
<evidence type="ECO:0008006" key="9">
    <source>
        <dbReference type="Google" id="ProtNLM"/>
    </source>
</evidence>
<dbReference type="EMBL" id="BAAAQN010000004">
    <property type="protein sequence ID" value="GAA2016557.1"/>
    <property type="molecule type" value="Genomic_DNA"/>
</dbReference>
<evidence type="ECO:0000313" key="8">
    <source>
        <dbReference type="Proteomes" id="UP001500751"/>
    </source>
</evidence>
<feature type="transmembrane region" description="Helical" evidence="4">
    <location>
        <begin position="218"/>
        <end position="236"/>
    </location>
</feature>
<evidence type="ECO:0000313" key="7">
    <source>
        <dbReference type="EMBL" id="GAA2016557.1"/>
    </source>
</evidence>
<dbReference type="Pfam" id="PF00589">
    <property type="entry name" value="Phage_integrase"/>
    <property type="match status" value="1"/>
</dbReference>
<sequence length="308" mass="33293">MAENTRRSYASHWRQYTAWCAEVGRVDRPATAATLAAYMDHLADRALVESTLSAHLAAIVAMHCAAGDQSPGTLAARRVIVDRARQTRRRPRGPTRPDCCPPDLRAMVATLDLSTAAGLRDRAVILLGWAMAARRSEIAALNIADVCDAAHGLRVTVRASKTDQAAKGVVVRVPAGRNPELCPRRAGACLDRLLGWQGGTRRPAVRASGSARQRRRRLFGQAIAAIITAAAAAAGLDKPPADPLDDAGLRRYTGHSTRRGFVTTALARKDADAAAIAEHGRWTRGSNAFWNYYEPDRDWDKHPGDGLL</sequence>
<dbReference type="InterPro" id="IPR010998">
    <property type="entry name" value="Integrase_recombinase_N"/>
</dbReference>
<dbReference type="PROSITE" id="PS51898">
    <property type="entry name" value="TYR_RECOMBINASE"/>
    <property type="match status" value="1"/>
</dbReference>
<dbReference type="InterPro" id="IPR002104">
    <property type="entry name" value="Integrase_catalytic"/>
</dbReference>
<dbReference type="InterPro" id="IPR050090">
    <property type="entry name" value="Tyrosine_recombinase_XerCD"/>
</dbReference>
<keyword evidence="4" id="KW-1133">Transmembrane helix</keyword>